<name>A0ABP8H7S1_9BURK</name>
<evidence type="ECO:0000313" key="13">
    <source>
        <dbReference type="EMBL" id="GAA4335377.1"/>
    </source>
</evidence>
<comment type="subcellular location">
    <subcellularLocation>
        <location evidence="1 9">Cell inner membrane</location>
        <topology evidence="1 9">Single-pass membrane protein</topology>
    </subcellularLocation>
</comment>
<dbReference type="Gene3D" id="2.40.50.100">
    <property type="match status" value="1"/>
</dbReference>
<dbReference type="InterPro" id="IPR010129">
    <property type="entry name" value="T1SS_HlyD"/>
</dbReference>
<accession>A0ABP8H7S1</accession>
<dbReference type="RefSeq" id="WP_345536522.1">
    <property type="nucleotide sequence ID" value="NZ_BAABGJ010000009.1"/>
</dbReference>
<sequence>MNAGPAPAPPWQREMRRAWRAGLCGTLLGALALGAWAALAPLAAAVIAEGTVKSVGNRKTVQHAEGGIIAAIHVKDGDRVAQGQVLVTLADARVAAGAQALLEQWMAGTLKAQRLEAEIAGIPFAPKFKDFHERSPASGETRDMSLWTLLARREQGLFAARAHQQAEQARWLREQWSQIRRETASQDELIATTESALGLARRELAANEKLKADGFISDARLSELQRVVADYRARMQASRSQLAQARQREAETRLKLAAQKTEFARAAADELKEVSGQLAQIEQALRPALDAQSRQRIVAPVAGEVVDLKAHTVGAAIGPREPVLDIVPAGAGLVIEARIAPADIRDVQRVQASAGLAHVMLAAYRARSTPQVEGRLGYLGADRLSDPHTAAPYYVAHVTVSPEALQAAGELAGQALVLAPGMQTEVFIPTAERSAWRYLFDPVLDGVRRSLRER</sequence>
<evidence type="ECO:0000256" key="2">
    <source>
        <dbReference type="ARBA" id="ARBA00009477"/>
    </source>
</evidence>
<evidence type="ECO:0000256" key="7">
    <source>
        <dbReference type="ARBA" id="ARBA00022989"/>
    </source>
</evidence>
<dbReference type="PRINTS" id="PR01490">
    <property type="entry name" value="RTXTOXIND"/>
</dbReference>
<dbReference type="InterPro" id="IPR050739">
    <property type="entry name" value="MFP"/>
</dbReference>
<dbReference type="NCBIfam" id="TIGR01843">
    <property type="entry name" value="type_I_hlyD"/>
    <property type="match status" value="1"/>
</dbReference>
<dbReference type="PANTHER" id="PTHR30386">
    <property type="entry name" value="MEMBRANE FUSION SUBUNIT OF EMRAB-TOLC MULTIDRUG EFFLUX PUMP"/>
    <property type="match status" value="1"/>
</dbReference>
<evidence type="ECO:0000259" key="12">
    <source>
        <dbReference type="Pfam" id="PF26002"/>
    </source>
</evidence>
<gene>
    <name evidence="13" type="ORF">GCM10023165_11830</name>
</gene>
<keyword evidence="8" id="KW-0472">Membrane</keyword>
<dbReference type="EMBL" id="BAABGJ010000009">
    <property type="protein sequence ID" value="GAA4335377.1"/>
    <property type="molecule type" value="Genomic_DNA"/>
</dbReference>
<keyword evidence="10" id="KW-0175">Coiled coil</keyword>
<organism evidence="13 14">
    <name type="scientific">Variovorax defluvii</name>
    <dbReference type="NCBI Taxonomy" id="913761"/>
    <lineage>
        <taxon>Bacteria</taxon>
        <taxon>Pseudomonadati</taxon>
        <taxon>Pseudomonadota</taxon>
        <taxon>Betaproteobacteria</taxon>
        <taxon>Burkholderiales</taxon>
        <taxon>Comamonadaceae</taxon>
        <taxon>Variovorax</taxon>
    </lineage>
</organism>
<comment type="similarity">
    <text evidence="2 9">Belongs to the membrane fusion protein (MFP) (TC 8.A.1) family.</text>
</comment>
<evidence type="ECO:0000256" key="10">
    <source>
        <dbReference type="SAM" id="Coils"/>
    </source>
</evidence>
<keyword evidence="6" id="KW-0812">Transmembrane</keyword>
<evidence type="ECO:0000256" key="9">
    <source>
        <dbReference type="RuleBase" id="RU365093"/>
    </source>
</evidence>
<evidence type="ECO:0000256" key="1">
    <source>
        <dbReference type="ARBA" id="ARBA00004377"/>
    </source>
</evidence>
<evidence type="ECO:0000259" key="11">
    <source>
        <dbReference type="Pfam" id="PF25994"/>
    </source>
</evidence>
<dbReference type="Pfam" id="PF25994">
    <property type="entry name" value="HH_AprE"/>
    <property type="match status" value="1"/>
</dbReference>
<keyword evidence="5 9" id="KW-0997">Cell inner membrane</keyword>
<keyword evidence="4 9" id="KW-1003">Cell membrane</keyword>
<dbReference type="Proteomes" id="UP001500975">
    <property type="component" value="Unassembled WGS sequence"/>
</dbReference>
<evidence type="ECO:0000313" key="14">
    <source>
        <dbReference type="Proteomes" id="UP001500975"/>
    </source>
</evidence>
<keyword evidence="14" id="KW-1185">Reference proteome</keyword>
<protein>
    <recommendedName>
        <fullName evidence="9">Membrane fusion protein (MFP) family protein</fullName>
    </recommendedName>
</protein>
<evidence type="ECO:0000256" key="8">
    <source>
        <dbReference type="ARBA" id="ARBA00023136"/>
    </source>
</evidence>
<dbReference type="Pfam" id="PF26002">
    <property type="entry name" value="Beta-barrel_AprE"/>
    <property type="match status" value="1"/>
</dbReference>
<feature type="domain" description="AprE-like long alpha-helical hairpin" evidence="11">
    <location>
        <begin position="95"/>
        <end position="290"/>
    </location>
</feature>
<comment type="caution">
    <text evidence="13">The sequence shown here is derived from an EMBL/GenBank/DDBJ whole genome shotgun (WGS) entry which is preliminary data.</text>
</comment>
<dbReference type="InterPro" id="IPR058781">
    <property type="entry name" value="HH_AprE-like"/>
</dbReference>
<dbReference type="PANTHER" id="PTHR30386:SF17">
    <property type="entry name" value="ALKALINE PROTEASE SECRETION PROTEIN APRE"/>
    <property type="match status" value="1"/>
</dbReference>
<reference evidence="14" key="1">
    <citation type="journal article" date="2019" name="Int. J. Syst. Evol. Microbiol.">
        <title>The Global Catalogue of Microorganisms (GCM) 10K type strain sequencing project: providing services to taxonomists for standard genome sequencing and annotation.</title>
        <authorList>
            <consortium name="The Broad Institute Genomics Platform"/>
            <consortium name="The Broad Institute Genome Sequencing Center for Infectious Disease"/>
            <person name="Wu L."/>
            <person name="Ma J."/>
        </authorList>
    </citation>
    <scope>NUCLEOTIDE SEQUENCE [LARGE SCALE GENOMIC DNA]</scope>
    <source>
        <strain evidence="14">JCM 17804</strain>
    </source>
</reference>
<proteinExistence type="inferred from homology"/>
<evidence type="ECO:0000256" key="4">
    <source>
        <dbReference type="ARBA" id="ARBA00022475"/>
    </source>
</evidence>
<evidence type="ECO:0000256" key="3">
    <source>
        <dbReference type="ARBA" id="ARBA00022448"/>
    </source>
</evidence>
<dbReference type="InterPro" id="IPR058982">
    <property type="entry name" value="Beta-barrel_AprE"/>
</dbReference>
<evidence type="ECO:0000256" key="6">
    <source>
        <dbReference type="ARBA" id="ARBA00022692"/>
    </source>
</evidence>
<keyword evidence="7" id="KW-1133">Transmembrane helix</keyword>
<feature type="domain" description="AprE-like beta-barrel" evidence="12">
    <location>
        <begin position="333"/>
        <end position="430"/>
    </location>
</feature>
<evidence type="ECO:0000256" key="5">
    <source>
        <dbReference type="ARBA" id="ARBA00022519"/>
    </source>
</evidence>
<keyword evidence="3 9" id="KW-0813">Transport</keyword>
<feature type="coiled-coil region" evidence="10">
    <location>
        <begin position="221"/>
        <end position="284"/>
    </location>
</feature>